<evidence type="ECO:0000313" key="1">
    <source>
        <dbReference type="EMBL" id="KKL19613.1"/>
    </source>
</evidence>
<comment type="caution">
    <text evidence="1">The sequence shown here is derived from an EMBL/GenBank/DDBJ whole genome shotgun (WGS) entry which is preliminary data.</text>
</comment>
<gene>
    <name evidence="1" type="ORF">LCGC14_2463700</name>
</gene>
<reference evidence="1" key="1">
    <citation type="journal article" date="2015" name="Nature">
        <title>Complex archaea that bridge the gap between prokaryotes and eukaryotes.</title>
        <authorList>
            <person name="Spang A."/>
            <person name="Saw J.H."/>
            <person name="Jorgensen S.L."/>
            <person name="Zaremba-Niedzwiedzka K."/>
            <person name="Martijn J."/>
            <person name="Lind A.E."/>
            <person name="van Eijk R."/>
            <person name="Schleper C."/>
            <person name="Guy L."/>
            <person name="Ettema T.J."/>
        </authorList>
    </citation>
    <scope>NUCLEOTIDE SEQUENCE</scope>
</reference>
<dbReference type="EMBL" id="LAZR01038419">
    <property type="protein sequence ID" value="KKL19613.1"/>
    <property type="molecule type" value="Genomic_DNA"/>
</dbReference>
<feature type="non-terminal residue" evidence="1">
    <location>
        <position position="50"/>
    </location>
</feature>
<dbReference type="AlphaFoldDB" id="A0A0F9E6E3"/>
<sequence>MQTLMRDSNSVLAGLRNITHRVWFTNQAVGRGLKVSGNVHEKRGIKARIN</sequence>
<accession>A0A0F9E6E3</accession>
<proteinExistence type="predicted"/>
<protein>
    <submittedName>
        <fullName evidence="1">Uncharacterized protein</fullName>
    </submittedName>
</protein>
<organism evidence="1">
    <name type="scientific">marine sediment metagenome</name>
    <dbReference type="NCBI Taxonomy" id="412755"/>
    <lineage>
        <taxon>unclassified sequences</taxon>
        <taxon>metagenomes</taxon>
        <taxon>ecological metagenomes</taxon>
    </lineage>
</organism>
<name>A0A0F9E6E3_9ZZZZ</name>